<keyword evidence="12 18" id="KW-1133">Transmembrane helix</keyword>
<keyword evidence="10 20" id="KW-0418">Kinase</keyword>
<dbReference type="InterPro" id="IPR004358">
    <property type="entry name" value="Sig_transdc_His_kin-like_C"/>
</dbReference>
<keyword evidence="9" id="KW-0547">Nucleotide-binding</keyword>
<dbReference type="InterPro" id="IPR017055">
    <property type="entry name" value="Sig_transdc_His_kinase_DctB"/>
</dbReference>
<evidence type="ECO:0000256" key="5">
    <source>
        <dbReference type="ARBA" id="ARBA00022519"/>
    </source>
</evidence>
<dbReference type="EMBL" id="CP042301">
    <property type="protein sequence ID" value="QDY99416.2"/>
    <property type="molecule type" value="Genomic_DNA"/>
</dbReference>
<evidence type="ECO:0000256" key="18">
    <source>
        <dbReference type="SAM" id="Phobius"/>
    </source>
</evidence>
<feature type="domain" description="Histidine kinase" evidence="19">
    <location>
        <begin position="379"/>
        <end position="598"/>
    </location>
</feature>
<keyword evidence="11" id="KW-0067">ATP-binding</keyword>
<dbReference type="AlphaFoldDB" id="A0A5B8KUT4"/>
<evidence type="ECO:0000256" key="15">
    <source>
        <dbReference type="ARBA" id="ARBA00059004"/>
    </source>
</evidence>
<dbReference type="GO" id="GO:0000155">
    <property type="term" value="F:phosphorelay sensor kinase activity"/>
    <property type="evidence" value="ECO:0007669"/>
    <property type="project" value="InterPro"/>
</dbReference>
<dbReference type="PIRSF" id="PIRSF036431">
    <property type="entry name" value="STHK_DctB"/>
    <property type="match status" value="1"/>
</dbReference>
<dbReference type="InterPro" id="IPR005467">
    <property type="entry name" value="His_kinase_dom"/>
</dbReference>
<evidence type="ECO:0000256" key="10">
    <source>
        <dbReference type="ARBA" id="ARBA00022777"/>
    </source>
</evidence>
<dbReference type="InterPro" id="IPR036890">
    <property type="entry name" value="HATPase_C_sf"/>
</dbReference>
<dbReference type="InterPro" id="IPR036097">
    <property type="entry name" value="HisK_dim/P_sf"/>
</dbReference>
<evidence type="ECO:0000256" key="2">
    <source>
        <dbReference type="ARBA" id="ARBA00004429"/>
    </source>
</evidence>
<evidence type="ECO:0000256" key="7">
    <source>
        <dbReference type="ARBA" id="ARBA00022679"/>
    </source>
</evidence>
<dbReference type="PANTHER" id="PTHR43065">
    <property type="entry name" value="SENSOR HISTIDINE KINASE"/>
    <property type="match status" value="1"/>
</dbReference>
<keyword evidence="4" id="KW-1003">Cell membrane</keyword>
<comment type="subcellular location">
    <subcellularLocation>
        <location evidence="2">Cell inner membrane</location>
        <topology evidence="2">Multi-pass membrane protein</topology>
    </subcellularLocation>
</comment>
<comment type="function">
    <text evidence="15">Member of the two-component regulatory system DctB/DctD involved in the transport of C4-dicarboxylates. DctB functions as a membrane-associated protein kinase that phosphorylates DctD in response to environmental signals.</text>
</comment>
<keyword evidence="5" id="KW-0997">Cell inner membrane</keyword>
<dbReference type="CDD" id="cd00082">
    <property type="entry name" value="HisKA"/>
    <property type="match status" value="1"/>
</dbReference>
<feature type="transmembrane region" description="Helical" evidence="18">
    <location>
        <begin position="286"/>
        <end position="305"/>
    </location>
</feature>
<dbReference type="SUPFAM" id="SSF55874">
    <property type="entry name" value="ATPase domain of HSP90 chaperone/DNA topoisomerase II/histidine kinase"/>
    <property type="match status" value="1"/>
</dbReference>
<dbReference type="Gene3D" id="3.30.450.20">
    <property type="entry name" value="PAS domain"/>
    <property type="match status" value="2"/>
</dbReference>
<gene>
    <name evidence="20" type="ORF">FQ775_02955</name>
</gene>
<evidence type="ECO:0000259" key="19">
    <source>
        <dbReference type="PROSITE" id="PS50109"/>
    </source>
</evidence>
<evidence type="ECO:0000256" key="3">
    <source>
        <dbReference type="ARBA" id="ARBA00012438"/>
    </source>
</evidence>
<dbReference type="Gene3D" id="3.30.565.10">
    <property type="entry name" value="Histidine kinase-like ATPase, C-terminal domain"/>
    <property type="match status" value="1"/>
</dbReference>
<dbReference type="SMART" id="SM00387">
    <property type="entry name" value="HATPase_c"/>
    <property type="match status" value="1"/>
</dbReference>
<evidence type="ECO:0000256" key="11">
    <source>
        <dbReference type="ARBA" id="ARBA00022840"/>
    </source>
</evidence>
<evidence type="ECO:0000256" key="14">
    <source>
        <dbReference type="ARBA" id="ARBA00023136"/>
    </source>
</evidence>
<accession>A0A5B8KUT4</accession>
<proteinExistence type="predicted"/>
<evidence type="ECO:0000256" key="12">
    <source>
        <dbReference type="ARBA" id="ARBA00022989"/>
    </source>
</evidence>
<keyword evidence="17" id="KW-0175">Coiled coil</keyword>
<feature type="transmembrane region" description="Helical" evidence="18">
    <location>
        <begin position="20"/>
        <end position="39"/>
    </location>
</feature>
<dbReference type="InterPro" id="IPR003661">
    <property type="entry name" value="HisK_dim/P_dom"/>
</dbReference>
<dbReference type="Pfam" id="PF00512">
    <property type="entry name" value="HisKA"/>
    <property type="match status" value="1"/>
</dbReference>
<evidence type="ECO:0000256" key="17">
    <source>
        <dbReference type="SAM" id="Coils"/>
    </source>
</evidence>
<name>A0A5B8KUT4_9HYPH</name>
<dbReference type="KEGG" id="niy:FQ775_02955"/>
<keyword evidence="8 18" id="KW-0812">Transmembrane</keyword>
<dbReference type="PANTHER" id="PTHR43065:SF46">
    <property type="entry name" value="C4-DICARBOXYLATE TRANSPORT SENSOR PROTEIN DCTB"/>
    <property type="match status" value="1"/>
</dbReference>
<keyword evidence="14 18" id="KW-0472">Membrane</keyword>
<comment type="catalytic activity">
    <reaction evidence="1">
        <text>ATP + protein L-histidine = ADP + protein N-phospho-L-histidine.</text>
        <dbReference type="EC" id="2.7.13.3"/>
    </reaction>
</comment>
<evidence type="ECO:0000256" key="16">
    <source>
        <dbReference type="ARBA" id="ARBA00073143"/>
    </source>
</evidence>
<evidence type="ECO:0000256" key="6">
    <source>
        <dbReference type="ARBA" id="ARBA00022553"/>
    </source>
</evidence>
<dbReference type="Gene3D" id="1.10.287.130">
    <property type="match status" value="1"/>
</dbReference>
<dbReference type="SUPFAM" id="SSF47384">
    <property type="entry name" value="Homodimeric domain of signal transducing histidine kinase"/>
    <property type="match status" value="1"/>
</dbReference>
<sequence>MEPAELHAGERTIRRKYARIGMAVFAATLICGGAGAWVAQMVAGDRAHRAVEATAREAIALQTETLSGVLEKYRLLPPLLSRREDIVALFEGPRTPANLAAAREVAFEIAGFSGAKDVALADATGRIFASARGIFDNSRLNEKALLAAAEQGRLGRESMSSDETERAYVFASSVRRDHALIGVIAVYVRIDQIEQTWSLSANPIAVTDAAGTVFISNRPQWRLRRLYGSAADGAVIIDGKPGADTVRIADGAGASYVAARRELPLMGWTLHVLADRAPIVAASRTASLVAVLVALLVGSLAFYLVKRREALALRQARAEAVAHRLEHLVGERTADLTEANTALAREVKERTEAEEQLRKAQNELVQAAKLAALGQMSATLSHEYNQPLAAIRTYADNAAEFLKRGRAEAAADAMARITGLVERMSELSRTLLSFARKPGTEITNVALAPAIEEALMLAGPRARKAGVVIRREGIAPELTVRGGHLRLTQVVVNLVNNALDALAGVGSQGAVERPEIVISARRIRGRIALTVEDNGPGVPPEMRDQVFEPFYSTKGVGEGLGIGLSIVYNIVREFGGAVRVAGRPGGGARFTVLLVAARAGTRELARAS</sequence>
<reference evidence="20" key="1">
    <citation type="submission" date="2020-04" db="EMBL/GenBank/DDBJ databases">
        <title>Nitratireductor sp. nov. isolated from mangrove soil.</title>
        <authorList>
            <person name="Ye Y."/>
        </authorList>
    </citation>
    <scope>NUCLEOTIDE SEQUENCE</scope>
    <source>
        <strain evidence="20">SY7</strain>
    </source>
</reference>
<dbReference type="RefSeq" id="WP_167812892.1">
    <property type="nucleotide sequence ID" value="NZ_CP042301.2"/>
</dbReference>
<dbReference type="EC" id="2.7.13.3" evidence="3"/>
<keyword evidence="13" id="KW-0902">Two-component regulatory system</keyword>
<dbReference type="InterPro" id="IPR003594">
    <property type="entry name" value="HATPase_dom"/>
</dbReference>
<dbReference type="PROSITE" id="PS50109">
    <property type="entry name" value="HIS_KIN"/>
    <property type="match status" value="1"/>
</dbReference>
<evidence type="ECO:0000256" key="8">
    <source>
        <dbReference type="ARBA" id="ARBA00022692"/>
    </source>
</evidence>
<dbReference type="Pfam" id="PF02518">
    <property type="entry name" value="HATPase_c"/>
    <property type="match status" value="1"/>
</dbReference>
<evidence type="ECO:0000256" key="9">
    <source>
        <dbReference type="ARBA" id="ARBA00022741"/>
    </source>
</evidence>
<organism evidence="20 21">
    <name type="scientific">Nitratireductor mangrovi</name>
    <dbReference type="NCBI Taxonomy" id="2599600"/>
    <lineage>
        <taxon>Bacteria</taxon>
        <taxon>Pseudomonadati</taxon>
        <taxon>Pseudomonadota</taxon>
        <taxon>Alphaproteobacteria</taxon>
        <taxon>Hyphomicrobiales</taxon>
        <taxon>Phyllobacteriaceae</taxon>
        <taxon>Nitratireductor</taxon>
    </lineage>
</organism>
<dbReference type="GO" id="GO:0005886">
    <property type="term" value="C:plasma membrane"/>
    <property type="evidence" value="ECO:0007669"/>
    <property type="project" value="UniProtKB-SubCell"/>
</dbReference>
<keyword evidence="6" id="KW-0597">Phosphoprotein</keyword>
<dbReference type="PRINTS" id="PR00344">
    <property type="entry name" value="BCTRLSENSOR"/>
</dbReference>
<feature type="coiled-coil region" evidence="17">
    <location>
        <begin position="336"/>
        <end position="370"/>
    </location>
</feature>
<evidence type="ECO:0000256" key="1">
    <source>
        <dbReference type="ARBA" id="ARBA00000085"/>
    </source>
</evidence>
<evidence type="ECO:0000256" key="13">
    <source>
        <dbReference type="ARBA" id="ARBA00023012"/>
    </source>
</evidence>
<keyword evidence="7" id="KW-0808">Transferase</keyword>
<evidence type="ECO:0000313" key="20">
    <source>
        <dbReference type="EMBL" id="QDY99416.2"/>
    </source>
</evidence>
<dbReference type="GO" id="GO:0005524">
    <property type="term" value="F:ATP binding"/>
    <property type="evidence" value="ECO:0007669"/>
    <property type="project" value="UniProtKB-KW"/>
</dbReference>
<keyword evidence="21" id="KW-1185">Reference proteome</keyword>
<dbReference type="Proteomes" id="UP000321389">
    <property type="component" value="Chromosome"/>
</dbReference>
<evidence type="ECO:0000256" key="4">
    <source>
        <dbReference type="ARBA" id="ARBA00022475"/>
    </source>
</evidence>
<dbReference type="FunFam" id="1.10.287.130:FF:000049">
    <property type="entry name" value="C4-dicarboxylate transport sensor protein DctB"/>
    <property type="match status" value="1"/>
</dbReference>
<protein>
    <recommendedName>
        <fullName evidence="16">C4-dicarboxylate transport sensor protein DctB</fullName>
        <ecNumber evidence="3">2.7.13.3</ecNumber>
    </recommendedName>
</protein>
<dbReference type="SMART" id="SM00388">
    <property type="entry name" value="HisKA"/>
    <property type="match status" value="1"/>
</dbReference>
<evidence type="ECO:0000313" key="21">
    <source>
        <dbReference type="Proteomes" id="UP000321389"/>
    </source>
</evidence>